<feature type="non-terminal residue" evidence="2">
    <location>
        <position position="268"/>
    </location>
</feature>
<feature type="region of interest" description="Disordered" evidence="1">
    <location>
        <begin position="249"/>
        <end position="268"/>
    </location>
</feature>
<dbReference type="KEGG" id="pcy:PCYB_004230"/>
<reference evidence="2 3" key="1">
    <citation type="journal article" date="2012" name="Nat. Genet.">
        <title>Plasmodium cynomolgi genome sequences provide insight into Plasmodium vivax and the monkey malaria clade.</title>
        <authorList>
            <person name="Tachibana S."/>
            <person name="Sullivan S.A."/>
            <person name="Kawai S."/>
            <person name="Nakamura S."/>
            <person name="Kim H.R."/>
            <person name="Goto N."/>
            <person name="Arisue N."/>
            <person name="Palacpac N.M.Q."/>
            <person name="Honma H."/>
            <person name="Yagi M."/>
            <person name="Tougan T."/>
            <person name="Katakai Y."/>
            <person name="Kaneko O."/>
            <person name="Mita T."/>
            <person name="Kita K."/>
            <person name="Yasutomi Y."/>
            <person name="Sutton P.L."/>
            <person name="Shakhbatyan R."/>
            <person name="Horii T."/>
            <person name="Yasunaga T."/>
            <person name="Barnwell J.W."/>
            <person name="Escalante A.A."/>
            <person name="Carlton J.M."/>
            <person name="Tanabe K."/>
        </authorList>
    </citation>
    <scope>NUCLEOTIDE SEQUENCE [LARGE SCALE GENOMIC DNA]</scope>
    <source>
        <strain evidence="2 3">B</strain>
    </source>
</reference>
<name>K6V066_PLACD</name>
<dbReference type="VEuPathDB" id="PlasmoDB:PCYB_004230"/>
<sequence>YDSFEQYRHNHDVYVNVENFLANELDSFPNDILGEETENKSDISKDCLRLKKYLIKFQNEDGCKKENCCQYINYLLNKAVRTYYKSNKSIFDIYIKYMNHESNSMIKNSWLPEINYMEIDKYNKIDKLYSVYKNCMFKNSKMHDSISCHYAKLCANSYNNIMYLNVKLDDTKFCKKLKELKVFLEENEPPLTSYCDLKHSVSLFYPYVCNDLLQKSEKIKENMVTTNMGIELQGTLVVPSVEQRQRIPEVGSPAVPEGGMDTEETVTP</sequence>
<dbReference type="AlphaFoldDB" id="K6V066"/>
<evidence type="ECO:0000313" key="3">
    <source>
        <dbReference type="Proteomes" id="UP000006319"/>
    </source>
</evidence>
<protein>
    <recommendedName>
        <fullName evidence="4">CYIR protein</fullName>
    </recommendedName>
</protein>
<accession>K6V066</accession>
<dbReference type="OrthoDB" id="389398at2759"/>
<feature type="non-terminal residue" evidence="2">
    <location>
        <position position="1"/>
    </location>
</feature>
<gene>
    <name evidence="2" type="ORF">PCYB_004230</name>
</gene>
<evidence type="ECO:0000256" key="1">
    <source>
        <dbReference type="SAM" id="MobiDB-lite"/>
    </source>
</evidence>
<dbReference type="RefSeq" id="XP_004227892.1">
    <property type="nucleotide sequence ID" value="XM_004227844.1"/>
</dbReference>
<keyword evidence="3" id="KW-1185">Reference proteome</keyword>
<dbReference type="Proteomes" id="UP000006319">
    <property type="component" value="Unassembled WGS sequence"/>
</dbReference>
<dbReference type="EMBL" id="DF157568">
    <property type="protein sequence ID" value="GAB69674.1"/>
    <property type="molecule type" value="Genomic_DNA"/>
</dbReference>
<organism evidence="2 3">
    <name type="scientific">Plasmodium cynomolgi (strain B)</name>
    <dbReference type="NCBI Taxonomy" id="1120755"/>
    <lineage>
        <taxon>Eukaryota</taxon>
        <taxon>Sar</taxon>
        <taxon>Alveolata</taxon>
        <taxon>Apicomplexa</taxon>
        <taxon>Aconoidasida</taxon>
        <taxon>Haemosporida</taxon>
        <taxon>Plasmodiidae</taxon>
        <taxon>Plasmodium</taxon>
        <taxon>Plasmodium (Plasmodium)</taxon>
    </lineage>
</organism>
<dbReference type="GeneID" id="14696216"/>
<evidence type="ECO:0008006" key="4">
    <source>
        <dbReference type="Google" id="ProtNLM"/>
    </source>
</evidence>
<proteinExistence type="predicted"/>
<evidence type="ECO:0000313" key="2">
    <source>
        <dbReference type="EMBL" id="GAB69674.1"/>
    </source>
</evidence>